<dbReference type="PANTHER" id="PTHR13947:SF37">
    <property type="entry name" value="LD18367P"/>
    <property type="match status" value="1"/>
</dbReference>
<dbReference type="KEGG" id="spri:SPRI_4797"/>
<dbReference type="InterPro" id="IPR016181">
    <property type="entry name" value="Acyl_CoA_acyltransferase"/>
</dbReference>
<dbReference type="SMART" id="SM00347">
    <property type="entry name" value="HTH_MARR"/>
    <property type="match status" value="1"/>
</dbReference>
<organism evidence="2">
    <name type="scientific">Streptomyces pristinaespiralis</name>
    <dbReference type="NCBI Taxonomy" id="38300"/>
    <lineage>
        <taxon>Bacteria</taxon>
        <taxon>Bacillati</taxon>
        <taxon>Actinomycetota</taxon>
        <taxon>Actinomycetes</taxon>
        <taxon>Kitasatosporales</taxon>
        <taxon>Streptomycetaceae</taxon>
        <taxon>Streptomyces</taxon>
    </lineage>
</organism>
<accession>A0A0M3QJI1</accession>
<evidence type="ECO:0000313" key="3">
    <source>
        <dbReference type="Proteomes" id="UP000060513"/>
    </source>
</evidence>
<dbReference type="SUPFAM" id="SSF55729">
    <property type="entry name" value="Acyl-CoA N-acyltransferases (Nat)"/>
    <property type="match status" value="1"/>
</dbReference>
<dbReference type="PATRIC" id="fig|38300.4.peg.5029"/>
<dbReference type="EMBL" id="CP011340">
    <property type="protein sequence ID" value="ALC23103.1"/>
    <property type="molecule type" value="Genomic_DNA"/>
</dbReference>
<dbReference type="PROSITE" id="PS51186">
    <property type="entry name" value="GNAT"/>
    <property type="match status" value="1"/>
</dbReference>
<dbReference type="Proteomes" id="UP000060513">
    <property type="component" value="Chromosome"/>
</dbReference>
<gene>
    <name evidence="2" type="ORF">SPRI_4797</name>
</gene>
<evidence type="ECO:0000256" key="1">
    <source>
        <dbReference type="ARBA" id="ARBA00022679"/>
    </source>
</evidence>
<dbReference type="GeneID" id="97234151"/>
<sequence length="311" mass="34928">MPIQEIRAFNRFYTNLIGALDYGKHLYTPYTLTESRVLYELAHSARTDAADLRGELSIDAGYLSRLLAKFERDGLVARAPSERDPRRQRITLTDRGRKAAALLDERSRQAVGALVVDMPERDRDRLAEALGTVRELLSQVRPGSAAEPVLRDPAPGDLGWIVQRHGALYAAEYGWDAGFEGLVARIVADFAPEHDPRLERVWIAELDGRPVGSVMCVRDDEPDTARLRLLLVEPEARGHGLGDRLVRTAVDFARDAGYRDMVLWTNDVLTAARRIYRRAGFTLVAEKPHRSYGADLVGQDWRLSLEEGTDR</sequence>
<dbReference type="InterPro" id="IPR050769">
    <property type="entry name" value="NAT_camello-type"/>
</dbReference>
<proteinExistence type="predicted"/>
<dbReference type="CDD" id="cd04301">
    <property type="entry name" value="NAT_SF"/>
    <property type="match status" value="1"/>
</dbReference>
<dbReference type="Gene3D" id="3.40.630.30">
    <property type="match status" value="1"/>
</dbReference>
<dbReference type="SUPFAM" id="SSF46785">
    <property type="entry name" value="Winged helix' DNA-binding domain"/>
    <property type="match status" value="1"/>
</dbReference>
<protein>
    <submittedName>
        <fullName evidence="2">MarR family transcriptional regulator</fullName>
    </submittedName>
</protein>
<dbReference type="InterPro" id="IPR000182">
    <property type="entry name" value="GNAT_dom"/>
</dbReference>
<name>A0A0M3QJI1_STRPR</name>
<dbReference type="PANTHER" id="PTHR13947">
    <property type="entry name" value="GNAT FAMILY N-ACETYLTRANSFERASE"/>
    <property type="match status" value="1"/>
</dbReference>
<dbReference type="InterPro" id="IPR036388">
    <property type="entry name" value="WH-like_DNA-bd_sf"/>
</dbReference>
<dbReference type="AlphaFoldDB" id="A0A0M3QJI1"/>
<dbReference type="GO" id="GO:0008080">
    <property type="term" value="F:N-acetyltransferase activity"/>
    <property type="evidence" value="ECO:0007669"/>
    <property type="project" value="InterPro"/>
</dbReference>
<dbReference type="Pfam" id="PF00583">
    <property type="entry name" value="Acetyltransf_1"/>
    <property type="match status" value="1"/>
</dbReference>
<dbReference type="STRING" id="38300.SPRI_4797"/>
<dbReference type="RefSeq" id="WP_005317376.1">
    <property type="nucleotide sequence ID" value="NZ_CP011340.1"/>
</dbReference>
<dbReference type="InterPro" id="IPR036390">
    <property type="entry name" value="WH_DNA-bd_sf"/>
</dbReference>
<dbReference type="Pfam" id="PF12802">
    <property type="entry name" value="MarR_2"/>
    <property type="match status" value="1"/>
</dbReference>
<reference evidence="2 3" key="1">
    <citation type="submission" date="2015-08" db="EMBL/GenBank/DDBJ databases">
        <title>Genome sequence of the pristinamycin over-producing bacterium Streptomyces pristinaespiralis HCCB10218.</title>
        <authorList>
            <person name="Tian J."/>
            <person name="Yang J."/>
            <person name="Li L."/>
            <person name="Ruan L."/>
            <person name="Wei W."/>
            <person name="Zheng G."/>
            <person name="Wei Z."/>
            <person name="Yang S."/>
            <person name="Ge M."/>
            <person name="Jiang W."/>
            <person name="Lu Y."/>
        </authorList>
    </citation>
    <scope>NUCLEOTIDE SEQUENCE [LARGE SCALE GENOMIC DNA]</scope>
    <source>
        <strain evidence="2 3">HCCB 10218</strain>
    </source>
</reference>
<dbReference type="Gene3D" id="1.10.10.10">
    <property type="entry name" value="Winged helix-like DNA-binding domain superfamily/Winged helix DNA-binding domain"/>
    <property type="match status" value="1"/>
</dbReference>
<keyword evidence="1" id="KW-0808">Transferase</keyword>
<dbReference type="PROSITE" id="PS50995">
    <property type="entry name" value="HTH_MARR_2"/>
    <property type="match status" value="1"/>
</dbReference>
<dbReference type="OMA" id="NEHIYDS"/>
<dbReference type="GO" id="GO:0003700">
    <property type="term" value="F:DNA-binding transcription factor activity"/>
    <property type="evidence" value="ECO:0007669"/>
    <property type="project" value="InterPro"/>
</dbReference>
<dbReference type="InterPro" id="IPR000835">
    <property type="entry name" value="HTH_MarR-typ"/>
</dbReference>
<dbReference type="OrthoDB" id="273614at2"/>
<evidence type="ECO:0000313" key="2">
    <source>
        <dbReference type="EMBL" id="ALC23103.1"/>
    </source>
</evidence>